<organism evidence="8 9">
    <name type="scientific">Trinickia dabaoshanensis</name>
    <dbReference type="NCBI Taxonomy" id="564714"/>
    <lineage>
        <taxon>Bacteria</taxon>
        <taxon>Pseudomonadati</taxon>
        <taxon>Pseudomonadota</taxon>
        <taxon>Betaproteobacteria</taxon>
        <taxon>Burkholderiales</taxon>
        <taxon>Burkholderiaceae</taxon>
        <taxon>Trinickia</taxon>
    </lineage>
</organism>
<keyword evidence="2" id="KW-0805">Transcription regulation</keyword>
<evidence type="ECO:0000313" key="8">
    <source>
        <dbReference type="EMBL" id="PMS23929.1"/>
    </source>
</evidence>
<dbReference type="Gene3D" id="1.10.10.10">
    <property type="entry name" value="Winged helix-like DNA-binding domain superfamily/Winged helix DNA-binding domain"/>
    <property type="match status" value="1"/>
</dbReference>
<feature type="domain" description="RNA polymerase sigma factor 70 region 4 type 2" evidence="7">
    <location>
        <begin position="130"/>
        <end position="182"/>
    </location>
</feature>
<evidence type="ECO:0000256" key="3">
    <source>
        <dbReference type="ARBA" id="ARBA00023082"/>
    </source>
</evidence>
<dbReference type="Proteomes" id="UP000235616">
    <property type="component" value="Unassembled WGS sequence"/>
</dbReference>
<dbReference type="SUPFAM" id="SSF88659">
    <property type="entry name" value="Sigma3 and sigma4 domains of RNA polymerase sigma factors"/>
    <property type="match status" value="1"/>
</dbReference>
<dbReference type="InterPro" id="IPR036388">
    <property type="entry name" value="WH-like_DNA-bd_sf"/>
</dbReference>
<dbReference type="Pfam" id="PF04542">
    <property type="entry name" value="Sigma70_r2"/>
    <property type="match status" value="1"/>
</dbReference>
<dbReference type="NCBIfam" id="NF009191">
    <property type="entry name" value="PRK12539.1"/>
    <property type="match status" value="1"/>
</dbReference>
<dbReference type="Gene3D" id="1.10.1740.10">
    <property type="match status" value="1"/>
</dbReference>
<dbReference type="PANTHER" id="PTHR43133">
    <property type="entry name" value="RNA POLYMERASE ECF-TYPE SIGMA FACTO"/>
    <property type="match status" value="1"/>
</dbReference>
<dbReference type="NCBIfam" id="NF009188">
    <property type="entry name" value="PRK12536.1"/>
    <property type="match status" value="1"/>
</dbReference>
<keyword evidence="5" id="KW-0804">Transcription</keyword>
<dbReference type="AlphaFoldDB" id="A0A2N7W3E6"/>
<evidence type="ECO:0000256" key="4">
    <source>
        <dbReference type="ARBA" id="ARBA00023125"/>
    </source>
</evidence>
<accession>A0A2N7W3E6</accession>
<dbReference type="EMBL" id="PNYA01000001">
    <property type="protein sequence ID" value="PMS23929.1"/>
    <property type="molecule type" value="Genomic_DNA"/>
</dbReference>
<evidence type="ECO:0000256" key="5">
    <source>
        <dbReference type="ARBA" id="ARBA00023163"/>
    </source>
</evidence>
<evidence type="ECO:0000259" key="7">
    <source>
        <dbReference type="Pfam" id="PF08281"/>
    </source>
</evidence>
<dbReference type="PANTHER" id="PTHR43133:SF58">
    <property type="entry name" value="ECF RNA POLYMERASE SIGMA FACTOR SIGD"/>
    <property type="match status" value="1"/>
</dbReference>
<dbReference type="OrthoDB" id="8535698at2"/>
<dbReference type="Pfam" id="PF08281">
    <property type="entry name" value="Sigma70_r4_2"/>
    <property type="match status" value="1"/>
</dbReference>
<dbReference type="GO" id="GO:0003677">
    <property type="term" value="F:DNA binding"/>
    <property type="evidence" value="ECO:0007669"/>
    <property type="project" value="UniProtKB-KW"/>
</dbReference>
<evidence type="ECO:0000313" key="9">
    <source>
        <dbReference type="Proteomes" id="UP000235616"/>
    </source>
</evidence>
<protein>
    <submittedName>
        <fullName evidence="8">RNA polymerase subunit sigma</fullName>
    </submittedName>
</protein>
<dbReference type="InterPro" id="IPR013325">
    <property type="entry name" value="RNA_pol_sigma_r2"/>
</dbReference>
<sequence length="190" mass="21246">MERTKEGGATRPAEARLRTLFLAGLDGDAVSYRAFLDCLSGHLRAFVRKRLSRSPDDVEDIVQEALLAVHNARHTYEADQPLTAWVHAVARYKLMDYFRARSRHEALNEPLDDYVDFFETSDALANDARRDVGKLLEALPDKQRLPIVHVKLQGLSVAETAELTGLSESAVKVGIHRGLKAMALKIKDLL</sequence>
<evidence type="ECO:0000259" key="6">
    <source>
        <dbReference type="Pfam" id="PF04542"/>
    </source>
</evidence>
<dbReference type="InterPro" id="IPR013324">
    <property type="entry name" value="RNA_pol_sigma_r3/r4-like"/>
</dbReference>
<keyword evidence="3" id="KW-0731">Sigma factor</keyword>
<feature type="domain" description="RNA polymerase sigma-70 region 2" evidence="6">
    <location>
        <begin position="42"/>
        <end position="103"/>
    </location>
</feature>
<dbReference type="GO" id="GO:0016987">
    <property type="term" value="F:sigma factor activity"/>
    <property type="evidence" value="ECO:0007669"/>
    <property type="project" value="UniProtKB-KW"/>
</dbReference>
<keyword evidence="4" id="KW-0238">DNA-binding</keyword>
<dbReference type="CDD" id="cd06171">
    <property type="entry name" value="Sigma70_r4"/>
    <property type="match status" value="1"/>
</dbReference>
<dbReference type="InterPro" id="IPR014284">
    <property type="entry name" value="RNA_pol_sigma-70_dom"/>
</dbReference>
<dbReference type="InterPro" id="IPR039425">
    <property type="entry name" value="RNA_pol_sigma-70-like"/>
</dbReference>
<dbReference type="GO" id="GO:0006352">
    <property type="term" value="P:DNA-templated transcription initiation"/>
    <property type="evidence" value="ECO:0007669"/>
    <property type="project" value="InterPro"/>
</dbReference>
<reference evidence="8 9" key="1">
    <citation type="submission" date="2018-01" db="EMBL/GenBank/DDBJ databases">
        <title>Whole genome analyses suggest that Burkholderia sensu lato contains two further novel genera in the rhizoxinica-symbiotica group Mycetohabitans gen. nov., and Trinickia gen. nov.: implications for the evolution of diazotrophy and nodulation in the Burkholderiaceae.</title>
        <authorList>
            <person name="Estrada-de los Santos P."/>
            <person name="Palmer M."/>
            <person name="Chavez-Ramirez B."/>
            <person name="Beukes C."/>
            <person name="Steenkamp E.T."/>
            <person name="Hirsch A.M."/>
            <person name="Manyaka P."/>
            <person name="Maluk M."/>
            <person name="Lafos M."/>
            <person name="Crook M."/>
            <person name="Gross E."/>
            <person name="Simon M.F."/>
            <person name="Bueno dos Reis Junior F."/>
            <person name="Poole P.S."/>
            <person name="Venter S.N."/>
            <person name="James E.K."/>
        </authorList>
    </citation>
    <scope>NUCLEOTIDE SEQUENCE [LARGE SCALE GENOMIC DNA]</scope>
    <source>
        <strain evidence="8 9">GIMN1.004</strain>
    </source>
</reference>
<keyword evidence="9" id="KW-1185">Reference proteome</keyword>
<dbReference type="NCBIfam" id="TIGR02937">
    <property type="entry name" value="sigma70-ECF"/>
    <property type="match status" value="1"/>
</dbReference>
<comment type="similarity">
    <text evidence="1">Belongs to the sigma-70 factor family. ECF subfamily.</text>
</comment>
<name>A0A2N7W3E6_9BURK</name>
<dbReference type="InterPro" id="IPR007627">
    <property type="entry name" value="RNA_pol_sigma70_r2"/>
</dbReference>
<dbReference type="RefSeq" id="WP_102643636.1">
    <property type="nucleotide sequence ID" value="NZ_PNYA01000001.1"/>
</dbReference>
<proteinExistence type="inferred from homology"/>
<evidence type="ECO:0000256" key="1">
    <source>
        <dbReference type="ARBA" id="ARBA00010641"/>
    </source>
</evidence>
<dbReference type="SUPFAM" id="SSF88946">
    <property type="entry name" value="Sigma2 domain of RNA polymerase sigma factors"/>
    <property type="match status" value="1"/>
</dbReference>
<dbReference type="InterPro" id="IPR013249">
    <property type="entry name" value="RNA_pol_sigma70_r4_t2"/>
</dbReference>
<evidence type="ECO:0000256" key="2">
    <source>
        <dbReference type="ARBA" id="ARBA00023015"/>
    </source>
</evidence>
<comment type="caution">
    <text evidence="8">The sequence shown here is derived from an EMBL/GenBank/DDBJ whole genome shotgun (WGS) entry which is preliminary data.</text>
</comment>
<gene>
    <name evidence="8" type="ORF">C0Z18_01895</name>
</gene>